<keyword evidence="2" id="KW-0812">Transmembrane</keyword>
<protein>
    <recommendedName>
        <fullName evidence="1">Protein DltD</fullName>
    </recommendedName>
</protein>
<reference evidence="4 5" key="1">
    <citation type="submission" date="2018-08" db="EMBL/GenBank/DDBJ databases">
        <title>A genome reference for cultivated species of the human gut microbiota.</title>
        <authorList>
            <person name="Zou Y."/>
            <person name="Xue W."/>
            <person name="Luo G."/>
        </authorList>
    </citation>
    <scope>NUCLEOTIDE SEQUENCE [LARGE SCALE GENOMIC DNA]</scope>
    <source>
        <strain evidence="4 5">AM33-3BH</strain>
    </source>
</reference>
<dbReference type="RefSeq" id="WP_118096184.1">
    <property type="nucleotide sequence ID" value="NZ_JADMUA010000001.1"/>
</dbReference>
<dbReference type="PANTHER" id="PTHR40039">
    <property type="entry name" value="PROTEIN DLTD"/>
    <property type="match status" value="1"/>
</dbReference>
<reference evidence="3" key="2">
    <citation type="submission" date="2021-02" db="EMBL/GenBank/DDBJ databases">
        <title>Infant gut strain persistence is associated with maternal origin, phylogeny, and functional potential including surface adhesion and iron acquisition.</title>
        <authorList>
            <person name="Lou Y.C."/>
        </authorList>
    </citation>
    <scope>NUCLEOTIDE SEQUENCE</scope>
    <source>
        <strain evidence="3">L3_060_000G1_dasL3_060_000G1_metabat.metabat.86_ sub</strain>
    </source>
</reference>
<dbReference type="AlphaFoldDB" id="A0A414CFK0"/>
<dbReference type="InterPro" id="IPR006998">
    <property type="entry name" value="DltD"/>
</dbReference>
<proteinExistence type="inferred from homology"/>
<comment type="caution">
    <text evidence="4">The sequence shown here is derived from an EMBL/GenBank/DDBJ whole genome shotgun (WGS) entry which is preliminary data.</text>
</comment>
<evidence type="ECO:0000313" key="5">
    <source>
        <dbReference type="Proteomes" id="UP000285773"/>
    </source>
</evidence>
<accession>A0A414CFK0</accession>
<dbReference type="UniPathway" id="UPA00556"/>
<dbReference type="EMBL" id="QSIO01000004">
    <property type="protein sequence ID" value="RHC93775.1"/>
    <property type="molecule type" value="Genomic_DNA"/>
</dbReference>
<evidence type="ECO:0000313" key="4">
    <source>
        <dbReference type="EMBL" id="RHC93775.1"/>
    </source>
</evidence>
<keyword evidence="1" id="KW-1003">Cell membrane</keyword>
<dbReference type="NCBIfam" id="TIGR04092">
    <property type="entry name" value="LTA_DltD"/>
    <property type="match status" value="1"/>
</dbReference>
<evidence type="ECO:0000256" key="2">
    <source>
        <dbReference type="SAM" id="Phobius"/>
    </source>
</evidence>
<feature type="transmembrane region" description="Helical" evidence="2">
    <location>
        <begin position="6"/>
        <end position="28"/>
    </location>
</feature>
<dbReference type="Pfam" id="PF04914">
    <property type="entry name" value="DltD"/>
    <property type="match status" value="1"/>
</dbReference>
<dbReference type="InterPro" id="IPR023896">
    <property type="entry name" value="LTA_DltD"/>
</dbReference>
<comment type="pathway">
    <text evidence="1">Cell wall biogenesis; lipoteichoic acid biosynthesis.</text>
</comment>
<name>A0A414CFK0_STRPA</name>
<dbReference type="GO" id="GO:0070395">
    <property type="term" value="P:lipoteichoic acid biosynthetic process"/>
    <property type="evidence" value="ECO:0007669"/>
    <property type="project" value="UniProtKB-UniRule"/>
</dbReference>
<gene>
    <name evidence="4" type="primary">dltD</name>
    <name evidence="4" type="ORF">DW820_09340</name>
    <name evidence="3" type="ORF">KH363_03980</name>
</gene>
<organism evidence="4 5">
    <name type="scientific">Streptococcus parasanguinis</name>
    <dbReference type="NCBI Taxonomy" id="1318"/>
    <lineage>
        <taxon>Bacteria</taxon>
        <taxon>Bacillati</taxon>
        <taxon>Bacillota</taxon>
        <taxon>Bacilli</taxon>
        <taxon>Lactobacillales</taxon>
        <taxon>Streptococcaceae</taxon>
        <taxon>Streptococcus</taxon>
    </lineage>
</organism>
<dbReference type="Proteomes" id="UP000761167">
    <property type="component" value="Unassembled WGS sequence"/>
</dbReference>
<dbReference type="Proteomes" id="UP000285773">
    <property type="component" value="Unassembled WGS sequence"/>
</dbReference>
<comment type="similarity">
    <text evidence="1">Belongs to the DltD family.</text>
</comment>
<keyword evidence="2" id="KW-1133">Transmembrane helix</keyword>
<dbReference type="PANTHER" id="PTHR40039:SF1">
    <property type="entry name" value="PROTEIN DLTD"/>
    <property type="match status" value="1"/>
</dbReference>
<sequence>MLKRLWLILGPVFCALLMVTALLFFYPINHKHNYTEEKKAAVSLNAEGFKSRTKKQEALSDPQHRFVPYFGSSEWLRFDVVHPAVLAEKYDRNYRPYFLGERGAASLNQYFGMQQILPELKDNTAVYVVSPQWFTKKGYDSSAFQQFFNSDQLNSFIANHQQDAASQYAAKRLLQQYPNVAFQSVVTNISQGKKISRFDQSLNQLVSHLVQREDALFSNLATRTNGNYDKKVKKRLQDLPDQFSYEKLEEIATAEAKVKTNNNDLGISNHFYNTRLKMKLKKLKGFQKNESYVQSPEYNDLQLVLDQFAKSRTNVIFVIPPVNAKWMKYTGLSQEKYEQAVQKIRYQLESQGFTNIADFSKDGDQPYFMEDTIHMGWNGWLAFDKAVNPFVTKAEKAPTYHLNDRFFSKDWAQYKGTPDEFK</sequence>
<keyword evidence="1 2" id="KW-0472">Membrane</keyword>
<dbReference type="EMBL" id="JAGZZN010000018">
    <property type="protein sequence ID" value="MBS6536687.1"/>
    <property type="molecule type" value="Genomic_DNA"/>
</dbReference>
<dbReference type="GO" id="GO:0005886">
    <property type="term" value="C:plasma membrane"/>
    <property type="evidence" value="ECO:0007669"/>
    <property type="project" value="UniProtKB-UniRule"/>
</dbReference>
<dbReference type="PIRSF" id="PIRSF021438">
    <property type="entry name" value="DltD"/>
    <property type="match status" value="1"/>
</dbReference>
<evidence type="ECO:0000313" key="3">
    <source>
        <dbReference type="EMBL" id="MBS6536687.1"/>
    </source>
</evidence>
<evidence type="ECO:0000256" key="1">
    <source>
        <dbReference type="PIRNR" id="PIRNR021438"/>
    </source>
</evidence>